<feature type="compositionally biased region" description="Polar residues" evidence="18">
    <location>
        <begin position="365"/>
        <end position="374"/>
    </location>
</feature>
<evidence type="ECO:0000256" key="12">
    <source>
        <dbReference type="ARBA" id="ARBA00022842"/>
    </source>
</evidence>
<dbReference type="EMBL" id="JQDR03009706">
    <property type="protein sequence ID" value="KAA0195345.1"/>
    <property type="molecule type" value="Genomic_DNA"/>
</dbReference>
<dbReference type="PANTHER" id="PTHR15749">
    <property type="entry name" value="FANCONI-ASSOCIATED NUCLEASE 1"/>
    <property type="match status" value="1"/>
</dbReference>
<evidence type="ECO:0000256" key="2">
    <source>
        <dbReference type="ARBA" id="ARBA00004123"/>
    </source>
</evidence>
<evidence type="ECO:0000256" key="14">
    <source>
        <dbReference type="ARBA" id="ARBA00023204"/>
    </source>
</evidence>
<comment type="cofactor">
    <cofactor evidence="17">
        <name>Mg(2+)</name>
        <dbReference type="ChEBI" id="CHEBI:18420"/>
    </cofactor>
    <cofactor evidence="17">
        <name>Mn(2+)</name>
        <dbReference type="ChEBI" id="CHEBI:29035"/>
    </cofactor>
</comment>
<organism evidence="20">
    <name type="scientific">Hyalella azteca</name>
    <name type="common">Amphipod</name>
    <dbReference type="NCBI Taxonomy" id="294128"/>
    <lineage>
        <taxon>Eukaryota</taxon>
        <taxon>Metazoa</taxon>
        <taxon>Ecdysozoa</taxon>
        <taxon>Arthropoda</taxon>
        <taxon>Crustacea</taxon>
        <taxon>Multicrustacea</taxon>
        <taxon>Malacostraca</taxon>
        <taxon>Eumalacostraca</taxon>
        <taxon>Peracarida</taxon>
        <taxon>Amphipoda</taxon>
        <taxon>Senticaudata</taxon>
        <taxon>Talitrida</taxon>
        <taxon>Talitroidea</taxon>
        <taxon>Hyalellidae</taxon>
        <taxon>Hyalella</taxon>
    </lineage>
</organism>
<evidence type="ECO:0000256" key="13">
    <source>
        <dbReference type="ARBA" id="ARBA00023054"/>
    </source>
</evidence>
<evidence type="ECO:0000259" key="19">
    <source>
        <dbReference type="SMART" id="SM00990"/>
    </source>
</evidence>
<keyword evidence="7 17" id="KW-0227">DNA damage</keyword>
<evidence type="ECO:0000256" key="6">
    <source>
        <dbReference type="ARBA" id="ARBA00022759"/>
    </source>
</evidence>
<keyword evidence="12 17" id="KW-0460">Magnesium</keyword>
<gene>
    <name evidence="20" type="ORF">HAZT_HAZT003508</name>
</gene>
<accession>A0A6A0H222</accession>
<dbReference type="Pfam" id="PF08774">
    <property type="entry name" value="VRR_NUC"/>
    <property type="match status" value="1"/>
</dbReference>
<dbReference type="GO" id="GO:0008270">
    <property type="term" value="F:zinc ion binding"/>
    <property type="evidence" value="ECO:0007669"/>
    <property type="project" value="UniProtKB-KW"/>
</dbReference>
<dbReference type="SMART" id="SM00990">
    <property type="entry name" value="VRR_NUC"/>
    <property type="match status" value="1"/>
</dbReference>
<dbReference type="GO" id="GO:0017108">
    <property type="term" value="F:5'-flap endonuclease activity"/>
    <property type="evidence" value="ECO:0007669"/>
    <property type="project" value="TreeGrafter"/>
</dbReference>
<comment type="caution">
    <text evidence="20">The sequence shown here is derived from an EMBL/GenBank/DDBJ whole genome shotgun (WGS) entry which is preliminary data.</text>
</comment>
<feature type="region of interest" description="Disordered" evidence="18">
    <location>
        <begin position="334"/>
        <end position="388"/>
    </location>
</feature>
<dbReference type="GO" id="GO:0008409">
    <property type="term" value="F:5'-3' exonuclease activity"/>
    <property type="evidence" value="ECO:0007669"/>
    <property type="project" value="TreeGrafter"/>
</dbReference>
<evidence type="ECO:0000256" key="8">
    <source>
        <dbReference type="ARBA" id="ARBA00022771"/>
    </source>
</evidence>
<dbReference type="PANTHER" id="PTHR15749:SF4">
    <property type="entry name" value="FANCONI-ASSOCIATED NUCLEASE 1"/>
    <property type="match status" value="1"/>
</dbReference>
<keyword evidence="15 17" id="KW-0464">Manganese</keyword>
<comment type="subcellular location">
    <subcellularLocation>
        <location evidence="2 17">Nucleus</location>
    </subcellularLocation>
</comment>
<evidence type="ECO:0000256" key="16">
    <source>
        <dbReference type="ARBA" id="ARBA00023242"/>
    </source>
</evidence>
<dbReference type="InterPro" id="IPR049132">
    <property type="entry name" value="FAN1-like_euk"/>
</dbReference>
<evidence type="ECO:0000256" key="10">
    <source>
        <dbReference type="ARBA" id="ARBA00022833"/>
    </source>
</evidence>
<dbReference type="GO" id="GO:0005634">
    <property type="term" value="C:nucleus"/>
    <property type="evidence" value="ECO:0007669"/>
    <property type="project" value="UniProtKB-SubCell"/>
</dbReference>
<evidence type="ECO:0000256" key="18">
    <source>
        <dbReference type="SAM" id="MobiDB-lite"/>
    </source>
</evidence>
<keyword evidence="13" id="KW-0175">Coiled coil</keyword>
<feature type="domain" description="VRR-NUC" evidence="19">
    <location>
        <begin position="208"/>
        <end position="322"/>
    </location>
</feature>
<evidence type="ECO:0000256" key="5">
    <source>
        <dbReference type="ARBA" id="ARBA00022723"/>
    </source>
</evidence>
<keyword evidence="10" id="KW-0862">Zinc</keyword>
<keyword evidence="16 17" id="KW-0539">Nucleus</keyword>
<evidence type="ECO:0000256" key="17">
    <source>
        <dbReference type="RuleBase" id="RU365033"/>
    </source>
</evidence>
<reference evidence="20" key="2">
    <citation type="journal article" date="2018" name="Environ. Sci. Technol.">
        <title>The Toxicogenome of Hyalella azteca: A Model for Sediment Ecotoxicology and Evolutionary Toxicology.</title>
        <authorList>
            <person name="Poynton H.C."/>
            <person name="Hasenbein S."/>
            <person name="Benoit J.B."/>
            <person name="Sepulveda M.S."/>
            <person name="Poelchau M.F."/>
            <person name="Hughes D.S.T."/>
            <person name="Murali S.C."/>
            <person name="Chen S."/>
            <person name="Glastad K.M."/>
            <person name="Goodisman M.A.D."/>
            <person name="Werren J.H."/>
            <person name="Vineis J.H."/>
            <person name="Bowen J.L."/>
            <person name="Friedrich M."/>
            <person name="Jones J."/>
            <person name="Robertson H.M."/>
            <person name="Feyereisen R."/>
            <person name="Mechler-Hickson A."/>
            <person name="Mathers N."/>
            <person name="Lee C.E."/>
            <person name="Colbourne J.K."/>
            <person name="Biales A."/>
            <person name="Johnston J.S."/>
            <person name="Wellborn G.A."/>
            <person name="Rosendale A.J."/>
            <person name="Cridge A.G."/>
            <person name="Munoz-Torres M.C."/>
            <person name="Bain P.A."/>
            <person name="Manny A.R."/>
            <person name="Major K.M."/>
            <person name="Lambert F.N."/>
            <person name="Vulpe C.D."/>
            <person name="Tuck P."/>
            <person name="Blalock B.J."/>
            <person name="Lin Y.Y."/>
            <person name="Smith M.E."/>
            <person name="Ochoa-Acuna H."/>
            <person name="Chen M.M."/>
            <person name="Childers C.P."/>
            <person name="Qu J."/>
            <person name="Dugan S."/>
            <person name="Lee S.L."/>
            <person name="Chao H."/>
            <person name="Dinh H."/>
            <person name="Han Y."/>
            <person name="Doddapaneni H."/>
            <person name="Worley K.C."/>
            <person name="Muzny D.M."/>
            <person name="Gibbs R.A."/>
            <person name="Richards S."/>
        </authorList>
    </citation>
    <scope>NUCLEOTIDE SEQUENCE</scope>
    <source>
        <strain evidence="20">HAZT.00-mixed</strain>
        <tissue evidence="20">Whole organism</tissue>
    </source>
</reference>
<dbReference type="CDD" id="cd22326">
    <property type="entry name" value="FAN1-like"/>
    <property type="match status" value="1"/>
</dbReference>
<keyword evidence="4 17" id="KW-0540">Nuclease</keyword>
<dbReference type="GO" id="GO:0070336">
    <property type="term" value="F:flap-structured DNA binding"/>
    <property type="evidence" value="ECO:0007669"/>
    <property type="project" value="TreeGrafter"/>
</dbReference>
<keyword evidence="14 17" id="KW-0234">DNA repair</keyword>
<comment type="function">
    <text evidence="17">Nuclease required for the repair of DNA interstrand cross-links (ICL). Acts as a 5'-3' exonuclease that anchors at a cut end of DNA and cleaves DNA successively at every third nucleotide, allowing to excise an ICL from one strand through flanking incisions.</text>
</comment>
<evidence type="ECO:0000256" key="4">
    <source>
        <dbReference type="ARBA" id="ARBA00022722"/>
    </source>
</evidence>
<dbReference type="Gene3D" id="3.40.1350.10">
    <property type="match status" value="1"/>
</dbReference>
<evidence type="ECO:0000256" key="1">
    <source>
        <dbReference type="ARBA" id="ARBA00000983"/>
    </source>
</evidence>
<feature type="region of interest" description="Disordered" evidence="18">
    <location>
        <begin position="47"/>
        <end position="75"/>
    </location>
</feature>
<dbReference type="FunFam" id="3.40.1350.10:FF:000004">
    <property type="entry name" value="Fanconi-associated nuclease"/>
    <property type="match status" value="1"/>
</dbReference>
<reference evidence="20" key="1">
    <citation type="submission" date="2014-08" db="EMBL/GenBank/DDBJ databases">
        <authorList>
            <person name="Murali S."/>
            <person name="Richards S."/>
            <person name="Bandaranaike D."/>
            <person name="Bellair M."/>
            <person name="Blankenburg K."/>
            <person name="Chao H."/>
            <person name="Dinh H."/>
            <person name="Doddapaneni H."/>
            <person name="Dugan-Rocha S."/>
            <person name="Elkadiri S."/>
            <person name="Gnanaolivu R."/>
            <person name="Hughes D."/>
            <person name="Lee S."/>
            <person name="Li M."/>
            <person name="Ming W."/>
            <person name="Munidasa M."/>
            <person name="Muniz J."/>
            <person name="Nguyen L."/>
            <person name="Osuji N."/>
            <person name="Pu L.-L."/>
            <person name="Puazo M."/>
            <person name="Skinner E."/>
            <person name="Qu C."/>
            <person name="Quiroz J."/>
            <person name="Raj R."/>
            <person name="Weissenberger G."/>
            <person name="Xin Y."/>
            <person name="Zou X."/>
            <person name="Han Y."/>
            <person name="Worley K."/>
            <person name="Muzny D."/>
            <person name="Gibbs R."/>
        </authorList>
    </citation>
    <scope>NUCLEOTIDE SEQUENCE</scope>
    <source>
        <strain evidence="20">HAZT.00-mixed</strain>
        <tissue evidence="20">Whole organism</tissue>
    </source>
</reference>
<dbReference type="InterPro" id="IPR033315">
    <property type="entry name" value="Fan1-like"/>
</dbReference>
<comment type="catalytic activity">
    <reaction evidence="1 17">
        <text>Hydrolytically removes 5'-nucleotides successively from the 3'-hydroxy termini of 3'-hydroxy-terminated oligonucleotides.</text>
        <dbReference type="EC" id="3.1.4.1"/>
    </reaction>
</comment>
<evidence type="ECO:0000256" key="11">
    <source>
        <dbReference type="ARBA" id="ARBA00022839"/>
    </source>
</evidence>
<keyword evidence="6" id="KW-0255">Endonuclease</keyword>
<keyword evidence="11" id="KW-0269">Exonuclease</keyword>
<sequence length="388" mass="43801">MSNAAVMALEVVYKALRDPEVRVGHRLTLSSRGQKLITSFSRRQIKTSKKRKINDENVDNNEHQRQANDNESQFSVPSDIKFMEPREAPRVVIEGRSFEMDHKSGFRRVFIRGDSAVHAGQGDVVACSVEELALGHYAERGYPQGLHAEGSTVNSLFGLLFWHIIYESEVPDAMRLVHQAVPLDLDYPNFYLARKISIDERVREVAGMTDGDVADAVSRVWSQHHGEISIVNWDLFKSEQHATDLILSLGVSVVSLICDRLARDHRFTRSGFPDLVVWNPSTKESRIVEVKGPNDRLSTKQILWLDYLLQAGAVAEVCHVNAIGAKMMQTKGFRVLSPSKKKPSRDEASSAPRHRDKNLSRASKRTTSPHNSSSEDFEQFENLSKRKK</sequence>
<dbReference type="Proteomes" id="UP000711488">
    <property type="component" value="Unassembled WGS sequence"/>
</dbReference>
<keyword evidence="8" id="KW-0863">Zinc-finger</keyword>
<dbReference type="GO" id="GO:0036297">
    <property type="term" value="P:interstrand cross-link repair"/>
    <property type="evidence" value="ECO:0007669"/>
    <property type="project" value="InterPro"/>
</dbReference>
<dbReference type="AlphaFoldDB" id="A0A6A0H222"/>
<name>A0A6A0H222_HYAAZ</name>
<proteinExistence type="inferred from homology"/>
<dbReference type="OrthoDB" id="6381030at2759"/>
<keyword evidence="9 17" id="KW-0378">Hydrolase</keyword>
<evidence type="ECO:0000256" key="15">
    <source>
        <dbReference type="ARBA" id="ARBA00023211"/>
    </source>
</evidence>
<dbReference type="GO" id="GO:0004528">
    <property type="term" value="F:phosphodiesterase I activity"/>
    <property type="evidence" value="ECO:0007669"/>
    <property type="project" value="UniProtKB-EC"/>
</dbReference>
<keyword evidence="5 17" id="KW-0479">Metal-binding</keyword>
<comment type="similarity">
    <text evidence="3 17">Belongs to the FAN1 family.</text>
</comment>
<reference evidence="20" key="3">
    <citation type="submission" date="2019-06" db="EMBL/GenBank/DDBJ databases">
        <authorList>
            <person name="Poynton C."/>
            <person name="Hasenbein S."/>
            <person name="Benoit J.B."/>
            <person name="Sepulveda M.S."/>
            <person name="Poelchau M.F."/>
            <person name="Murali S.C."/>
            <person name="Chen S."/>
            <person name="Glastad K.M."/>
            <person name="Werren J.H."/>
            <person name="Vineis J.H."/>
            <person name="Bowen J.L."/>
            <person name="Friedrich M."/>
            <person name="Jones J."/>
            <person name="Robertson H.M."/>
            <person name="Feyereisen R."/>
            <person name="Mechler-Hickson A."/>
            <person name="Mathers N."/>
            <person name="Lee C.E."/>
            <person name="Colbourne J.K."/>
            <person name="Biales A."/>
            <person name="Johnston J.S."/>
            <person name="Wellborn G.A."/>
            <person name="Rosendale A.J."/>
            <person name="Cridge A.G."/>
            <person name="Munoz-Torres M.C."/>
            <person name="Bain P.A."/>
            <person name="Manny A.R."/>
            <person name="Major K.M."/>
            <person name="Lambert F.N."/>
            <person name="Vulpe C.D."/>
            <person name="Tuck P."/>
            <person name="Blalock B.J."/>
            <person name="Lin Y.-Y."/>
            <person name="Smith M.E."/>
            <person name="Ochoa-Acuna H."/>
            <person name="Chen M.-J.M."/>
            <person name="Childers C.P."/>
            <person name="Qu J."/>
            <person name="Dugan S."/>
            <person name="Lee S.L."/>
            <person name="Chao H."/>
            <person name="Dinh H."/>
            <person name="Han Y."/>
            <person name="Doddapaneni H."/>
            <person name="Worley K.C."/>
            <person name="Muzny D.M."/>
            <person name="Gibbs R.A."/>
            <person name="Richards S."/>
        </authorList>
    </citation>
    <scope>NUCLEOTIDE SEQUENCE</scope>
    <source>
        <strain evidence="20">HAZT.00-mixed</strain>
        <tissue evidence="20">Whole organism</tissue>
    </source>
</reference>
<evidence type="ECO:0000256" key="3">
    <source>
        <dbReference type="ARBA" id="ARBA00005533"/>
    </source>
</evidence>
<evidence type="ECO:0000256" key="7">
    <source>
        <dbReference type="ARBA" id="ARBA00022763"/>
    </source>
</evidence>
<evidence type="ECO:0000313" key="20">
    <source>
        <dbReference type="EMBL" id="KAA0195345.1"/>
    </source>
</evidence>
<dbReference type="InterPro" id="IPR011856">
    <property type="entry name" value="tRNA_endonuc-like_dom_sf"/>
</dbReference>
<dbReference type="EC" id="3.1.4.1" evidence="17"/>
<evidence type="ECO:0000256" key="9">
    <source>
        <dbReference type="ARBA" id="ARBA00022801"/>
    </source>
</evidence>
<dbReference type="InterPro" id="IPR014883">
    <property type="entry name" value="VRR_NUC"/>
</dbReference>
<protein>
    <recommendedName>
        <fullName evidence="17">Fanconi-associated nuclease</fullName>
        <ecNumber evidence="17">3.1.4.1</ecNumber>
    </recommendedName>
</protein>